<evidence type="ECO:0000313" key="2">
    <source>
        <dbReference type="EMBL" id="TKA25285.1"/>
    </source>
</evidence>
<evidence type="ECO:0008006" key="4">
    <source>
        <dbReference type="Google" id="ProtNLM"/>
    </source>
</evidence>
<accession>A0A4U0TTZ7</accession>
<protein>
    <recommendedName>
        <fullName evidence="4">F-box domain-containing protein</fullName>
    </recommendedName>
</protein>
<dbReference type="Proteomes" id="UP000308549">
    <property type="component" value="Unassembled WGS sequence"/>
</dbReference>
<keyword evidence="3" id="KW-1185">Reference proteome</keyword>
<dbReference type="AlphaFoldDB" id="A0A4U0TTZ7"/>
<evidence type="ECO:0000313" key="3">
    <source>
        <dbReference type="Proteomes" id="UP000308549"/>
    </source>
</evidence>
<organism evidence="2 3">
    <name type="scientific">Salinomyces thailandicus</name>
    <dbReference type="NCBI Taxonomy" id="706561"/>
    <lineage>
        <taxon>Eukaryota</taxon>
        <taxon>Fungi</taxon>
        <taxon>Dikarya</taxon>
        <taxon>Ascomycota</taxon>
        <taxon>Pezizomycotina</taxon>
        <taxon>Dothideomycetes</taxon>
        <taxon>Dothideomycetidae</taxon>
        <taxon>Mycosphaerellales</taxon>
        <taxon>Teratosphaeriaceae</taxon>
        <taxon>Salinomyces</taxon>
    </lineage>
</organism>
<sequence>MSLIFSPAAAATDNTAITTTTINTSSTSNPTTGSPTTADPATNDPNTVDRPTAPSYALAHSKPLPNLPPELWLEIIPRIPYSPSLLPTLRLTHPNLTLLTSAHQQTLTSALLTHHFPSRTTLRSLFPDLKLKTYAALATLYTRLQALDALGGKWLQITSHGPDLHWLKGKWEGLHRAGLLLLWRLRDVSYTEDDCNSSSFGYGSDSRGDDHSSACTLEAYEKKLALLRALPLPSLACLLFKLVSCVRILRVLGPEPWFSCGVCRHGACEFLVRESGGDVGERKHAGEAELVVQECLLEHGPEVFGGLLASEGEKKGSWARRIITNELARLPRRQLPFPDGSPKPVTLLAALRRTLAEKAGVCVCGAEHAMWEVLSRTGFDVVGEGVVGGL</sequence>
<reference evidence="2 3" key="1">
    <citation type="submission" date="2017-03" db="EMBL/GenBank/DDBJ databases">
        <title>Genomes of endolithic fungi from Antarctica.</title>
        <authorList>
            <person name="Coleine C."/>
            <person name="Masonjones S."/>
            <person name="Stajich J.E."/>
        </authorList>
    </citation>
    <scope>NUCLEOTIDE SEQUENCE [LARGE SCALE GENOMIC DNA]</scope>
    <source>
        <strain evidence="2 3">CCFEE 6315</strain>
    </source>
</reference>
<feature type="region of interest" description="Disordered" evidence="1">
    <location>
        <begin position="21"/>
        <end position="61"/>
    </location>
</feature>
<proteinExistence type="predicted"/>
<feature type="compositionally biased region" description="Low complexity" evidence="1">
    <location>
        <begin position="21"/>
        <end position="38"/>
    </location>
</feature>
<name>A0A4U0TTZ7_9PEZI</name>
<evidence type="ECO:0000256" key="1">
    <source>
        <dbReference type="SAM" id="MobiDB-lite"/>
    </source>
</evidence>
<dbReference type="EMBL" id="NAJL01000036">
    <property type="protein sequence ID" value="TKA25285.1"/>
    <property type="molecule type" value="Genomic_DNA"/>
</dbReference>
<dbReference type="OrthoDB" id="5372859at2759"/>
<comment type="caution">
    <text evidence="2">The sequence shown here is derived from an EMBL/GenBank/DDBJ whole genome shotgun (WGS) entry which is preliminary data.</text>
</comment>
<gene>
    <name evidence="2" type="ORF">B0A50_06189</name>
</gene>
<feature type="non-terminal residue" evidence="2">
    <location>
        <position position="390"/>
    </location>
</feature>